<proteinExistence type="predicted"/>
<dbReference type="Proteomes" id="UP000192610">
    <property type="component" value="Unassembled WGS sequence"/>
</dbReference>
<dbReference type="InterPro" id="IPR034660">
    <property type="entry name" value="DinB/YfiT-like"/>
</dbReference>
<sequence>MAQTKQPEVWLRGALPGFPALVQPVAHALLQAKDEIHSKMDNFPDALLWERLAGVASPGFHLKHLAGVLDRLFTYAAGQPLSPTQLEYLKAEEVHEEQDTVTSLLVKLDTQITASLDALKAIDENTLTQFRGVGRQQLPSTVLGLLFHAAEHTMRHTGQLLVTVQVLRNNFRAGL</sequence>
<keyword evidence="3" id="KW-1185">Reference proteome</keyword>
<dbReference type="SUPFAM" id="SSF109854">
    <property type="entry name" value="DinB/YfiT-like putative metalloenzymes"/>
    <property type="match status" value="1"/>
</dbReference>
<dbReference type="GO" id="GO:0016787">
    <property type="term" value="F:hydrolase activity"/>
    <property type="evidence" value="ECO:0007669"/>
    <property type="project" value="UniProtKB-KW"/>
</dbReference>
<dbReference type="OrthoDB" id="1439983at2"/>
<feature type="domain" description="DinB-like" evidence="1">
    <location>
        <begin position="33"/>
        <end position="160"/>
    </location>
</feature>
<keyword evidence="2" id="KW-0378">Hydrolase</keyword>
<gene>
    <name evidence="2" type="ORF">A4H97_02470</name>
</gene>
<organism evidence="2 3">
    <name type="scientific">Niastella yeongjuensis</name>
    <dbReference type="NCBI Taxonomy" id="354355"/>
    <lineage>
        <taxon>Bacteria</taxon>
        <taxon>Pseudomonadati</taxon>
        <taxon>Bacteroidota</taxon>
        <taxon>Chitinophagia</taxon>
        <taxon>Chitinophagales</taxon>
        <taxon>Chitinophagaceae</taxon>
        <taxon>Niastella</taxon>
    </lineage>
</organism>
<dbReference type="AlphaFoldDB" id="A0A1V9EXA1"/>
<dbReference type="STRING" id="354355.SAMN05660816_00450"/>
<accession>A0A1V9EXA1</accession>
<dbReference type="InterPro" id="IPR024775">
    <property type="entry name" value="DinB-like"/>
</dbReference>
<dbReference type="Gene3D" id="1.20.120.450">
    <property type="entry name" value="dinb family like domain"/>
    <property type="match status" value="1"/>
</dbReference>
<evidence type="ECO:0000313" key="3">
    <source>
        <dbReference type="Proteomes" id="UP000192610"/>
    </source>
</evidence>
<protein>
    <submittedName>
        <fullName evidence="2">Metal-dependent hydrolase</fullName>
    </submittedName>
</protein>
<name>A0A1V9EXA1_9BACT</name>
<dbReference type="RefSeq" id="WP_081199058.1">
    <property type="nucleotide sequence ID" value="NZ_FOCZ01000001.1"/>
</dbReference>
<reference evidence="3" key="1">
    <citation type="submission" date="2016-04" db="EMBL/GenBank/DDBJ databases">
        <authorList>
            <person name="Chen L."/>
            <person name="Zhuang W."/>
            <person name="Wang G."/>
        </authorList>
    </citation>
    <scope>NUCLEOTIDE SEQUENCE [LARGE SCALE GENOMIC DNA]</scope>
    <source>
        <strain evidence="3">17621</strain>
    </source>
</reference>
<dbReference type="EMBL" id="LVXG01000012">
    <property type="protein sequence ID" value="OQP50722.1"/>
    <property type="molecule type" value="Genomic_DNA"/>
</dbReference>
<evidence type="ECO:0000313" key="2">
    <source>
        <dbReference type="EMBL" id="OQP50722.1"/>
    </source>
</evidence>
<evidence type="ECO:0000259" key="1">
    <source>
        <dbReference type="Pfam" id="PF12867"/>
    </source>
</evidence>
<dbReference type="Pfam" id="PF12867">
    <property type="entry name" value="DinB_2"/>
    <property type="match status" value="1"/>
</dbReference>
<comment type="caution">
    <text evidence="2">The sequence shown here is derived from an EMBL/GenBank/DDBJ whole genome shotgun (WGS) entry which is preliminary data.</text>
</comment>